<dbReference type="PANTHER" id="PTHR12147:SF56">
    <property type="entry name" value="AMINOPEPTIDASE YDR415C-RELATED"/>
    <property type="match status" value="1"/>
</dbReference>
<gene>
    <name evidence="9" type="ordered locus">MROS_1312</name>
</gene>
<dbReference type="PANTHER" id="PTHR12147">
    <property type="entry name" value="METALLOPEPTIDASE M28 FAMILY MEMBER"/>
    <property type="match status" value="1"/>
</dbReference>
<keyword evidence="10" id="KW-1185">Reference proteome</keyword>
<evidence type="ECO:0000256" key="4">
    <source>
        <dbReference type="ARBA" id="ARBA00022729"/>
    </source>
</evidence>
<dbReference type="GO" id="GO:0004177">
    <property type="term" value="F:aminopeptidase activity"/>
    <property type="evidence" value="ECO:0007669"/>
    <property type="project" value="UniProtKB-KW"/>
</dbReference>
<dbReference type="InterPro" id="IPR007484">
    <property type="entry name" value="Peptidase_M28"/>
</dbReference>
<evidence type="ECO:0000256" key="3">
    <source>
        <dbReference type="ARBA" id="ARBA00022723"/>
    </source>
</evidence>
<dbReference type="GO" id="GO:0046872">
    <property type="term" value="F:metal ion binding"/>
    <property type="evidence" value="ECO:0007669"/>
    <property type="project" value="UniProtKB-KW"/>
</dbReference>
<dbReference type="EMBL" id="CP003557">
    <property type="protein sequence ID" value="AFN74549.1"/>
    <property type="molecule type" value="Genomic_DNA"/>
</dbReference>
<keyword evidence="1" id="KW-0031">Aminopeptidase</keyword>
<dbReference type="Pfam" id="PF04389">
    <property type="entry name" value="Peptidase_M28"/>
    <property type="match status" value="1"/>
</dbReference>
<keyword evidence="6" id="KW-0862">Zinc</keyword>
<evidence type="ECO:0000313" key="9">
    <source>
        <dbReference type="EMBL" id="AFN74549.1"/>
    </source>
</evidence>
<keyword evidence="2" id="KW-0645">Protease</keyword>
<evidence type="ECO:0000256" key="1">
    <source>
        <dbReference type="ARBA" id="ARBA00022438"/>
    </source>
</evidence>
<keyword evidence="4 7" id="KW-0732">Signal</keyword>
<keyword evidence="5" id="KW-0378">Hydrolase</keyword>
<dbReference type="STRING" id="1191523.MROS_1312"/>
<dbReference type="InterPro" id="IPR046450">
    <property type="entry name" value="PA_dom_sf"/>
</dbReference>
<sequence>MKKLITAALFIAALAALKSQTLDEALKQIDETSLIERVKIISSDEFLGRAPGHEGEEKTIDYLKKEFVKLGLKSPSGNYEQPFELTELTPEVTPVIDFIKDGKKVSLKHADDFVAVTRQAREEIEVPPTEVIFAGYGINAPEYGWNDFEGVDVKNKIIIVMVNDPGFAANDTSLFTGRAMTYYGRWTYKYEEAARQGAAGIFIIHETEAASYPWEVVRNGRVGPQFFIEDGDKNSSRAKFEGWITYDKAKEIFELAGLDLQNELENAAKPGFRSKSLGLKTSLKIKNKISRIKTRNLIGILPGSQKPDEYLLYMAHWDHLGYDPDLKGDNIYNGARDNALGVASILEIAEAFSKVDHKRSIAFVALAAEEQGLLGSEYYVKNPVLPLEKTIAAFNIDGGNIFGKTKDVAVLGLGNSELDAYIKKTGGKYGKMIVPDPSPEAGGFYRSDHYNFVKAGIPSLYLRHGILAEDGQTNISELSRRWTKEHYHKVSDEYNDDWNLSGAIEDIKILFEIGYTLSNDGNYPKILRR</sequence>
<dbReference type="GO" id="GO:0008235">
    <property type="term" value="F:metalloexopeptidase activity"/>
    <property type="evidence" value="ECO:0007669"/>
    <property type="project" value="InterPro"/>
</dbReference>
<evidence type="ECO:0000256" key="7">
    <source>
        <dbReference type="SAM" id="SignalP"/>
    </source>
</evidence>
<dbReference type="AlphaFoldDB" id="I6ZR60"/>
<feature type="signal peptide" evidence="7">
    <location>
        <begin position="1"/>
        <end position="18"/>
    </location>
</feature>
<evidence type="ECO:0000256" key="5">
    <source>
        <dbReference type="ARBA" id="ARBA00022801"/>
    </source>
</evidence>
<dbReference type="PATRIC" id="fig|1191523.3.peg.1398"/>
<evidence type="ECO:0000256" key="6">
    <source>
        <dbReference type="ARBA" id="ARBA00022833"/>
    </source>
</evidence>
<dbReference type="SUPFAM" id="SSF53187">
    <property type="entry name" value="Zn-dependent exopeptidases"/>
    <property type="match status" value="1"/>
</dbReference>
<protein>
    <submittedName>
        <fullName evidence="9">Peptidase M28</fullName>
    </submittedName>
</protein>
<dbReference type="Gene3D" id="3.40.630.10">
    <property type="entry name" value="Zn peptidases"/>
    <property type="match status" value="1"/>
</dbReference>
<feature type="domain" description="Peptidase M28" evidence="8">
    <location>
        <begin position="296"/>
        <end position="507"/>
    </location>
</feature>
<organism evidence="9 10">
    <name type="scientific">Melioribacter roseus (strain DSM 23840 / JCM 17771 / VKM B-2668 / P3M-2)</name>
    <dbReference type="NCBI Taxonomy" id="1191523"/>
    <lineage>
        <taxon>Bacteria</taxon>
        <taxon>Pseudomonadati</taxon>
        <taxon>Ignavibacteriota</taxon>
        <taxon>Ignavibacteria</taxon>
        <taxon>Ignavibacteriales</taxon>
        <taxon>Melioribacteraceae</taxon>
        <taxon>Melioribacter</taxon>
    </lineage>
</organism>
<dbReference type="eggNOG" id="COG2234">
    <property type="taxonomic scope" value="Bacteria"/>
</dbReference>
<dbReference type="HOGENOM" id="CLU_019932_2_1_10"/>
<dbReference type="KEGG" id="mro:MROS_1312"/>
<proteinExistence type="predicted"/>
<evidence type="ECO:0000259" key="8">
    <source>
        <dbReference type="Pfam" id="PF04389"/>
    </source>
</evidence>
<dbReference type="OrthoDB" id="1521787at2"/>
<dbReference type="CDD" id="cd04821">
    <property type="entry name" value="PA_M28_1_2"/>
    <property type="match status" value="1"/>
</dbReference>
<name>I6ZR60_MELRP</name>
<feature type="chain" id="PRO_5003706902" evidence="7">
    <location>
        <begin position="19"/>
        <end position="529"/>
    </location>
</feature>
<dbReference type="Proteomes" id="UP000009011">
    <property type="component" value="Chromosome"/>
</dbReference>
<evidence type="ECO:0000313" key="10">
    <source>
        <dbReference type="Proteomes" id="UP000009011"/>
    </source>
</evidence>
<evidence type="ECO:0000256" key="2">
    <source>
        <dbReference type="ARBA" id="ARBA00022670"/>
    </source>
</evidence>
<dbReference type="SUPFAM" id="SSF52025">
    <property type="entry name" value="PA domain"/>
    <property type="match status" value="1"/>
</dbReference>
<dbReference type="InterPro" id="IPR045175">
    <property type="entry name" value="M28_fam"/>
</dbReference>
<reference evidence="9 10" key="1">
    <citation type="journal article" date="2013" name="PLoS ONE">
        <title>Genomic analysis of Melioribacter roseus, facultatively anaerobic organotrophic bacterium representing a novel deep lineage within Bacteriodetes/Chlorobi group.</title>
        <authorList>
            <person name="Kadnikov V.V."/>
            <person name="Mardanov A.V."/>
            <person name="Podosokorskaya O.A."/>
            <person name="Gavrilov S.N."/>
            <person name="Kublanov I.V."/>
            <person name="Beletsky A.V."/>
            <person name="Bonch-Osmolovskaya E.A."/>
            <person name="Ravin N.V."/>
        </authorList>
    </citation>
    <scope>NUCLEOTIDE SEQUENCE [LARGE SCALE GENOMIC DNA]</scope>
    <source>
        <strain evidence="10">JCM 17771 / P3M-2</strain>
    </source>
</reference>
<dbReference type="GO" id="GO:0006508">
    <property type="term" value="P:proteolysis"/>
    <property type="evidence" value="ECO:0007669"/>
    <property type="project" value="UniProtKB-KW"/>
</dbReference>
<accession>I6ZR60</accession>
<keyword evidence="3" id="KW-0479">Metal-binding</keyword>
<dbReference type="Gene3D" id="3.50.30.30">
    <property type="match status" value="1"/>
</dbReference>
<dbReference type="RefSeq" id="WP_014855984.1">
    <property type="nucleotide sequence ID" value="NC_018178.1"/>
</dbReference>